<proteinExistence type="predicted"/>
<dbReference type="RefSeq" id="WP_189011646.1">
    <property type="nucleotide sequence ID" value="NZ_BMPP01000024.1"/>
</dbReference>
<evidence type="ECO:0000313" key="2">
    <source>
        <dbReference type="Proteomes" id="UP000647587"/>
    </source>
</evidence>
<dbReference type="Proteomes" id="UP000647587">
    <property type="component" value="Unassembled WGS sequence"/>
</dbReference>
<dbReference type="EMBL" id="BMPP01000024">
    <property type="protein sequence ID" value="GGK40804.1"/>
    <property type="molecule type" value="Genomic_DNA"/>
</dbReference>
<accession>A0ABQ2F4D4</accession>
<comment type="caution">
    <text evidence="1">The sequence shown here is derived from an EMBL/GenBank/DDBJ whole genome shotgun (WGS) entry which is preliminary data.</text>
</comment>
<name>A0ABQ2F4D4_9DEIO</name>
<gene>
    <name evidence="1" type="ORF">GCM10008955_38190</name>
</gene>
<protein>
    <submittedName>
        <fullName evidence="1">Uncharacterized protein</fullName>
    </submittedName>
</protein>
<reference evidence="2" key="1">
    <citation type="journal article" date="2019" name="Int. J. Syst. Evol. Microbiol.">
        <title>The Global Catalogue of Microorganisms (GCM) 10K type strain sequencing project: providing services to taxonomists for standard genome sequencing and annotation.</title>
        <authorList>
            <consortium name="The Broad Institute Genomics Platform"/>
            <consortium name="The Broad Institute Genome Sequencing Center for Infectious Disease"/>
            <person name="Wu L."/>
            <person name="Ma J."/>
        </authorList>
    </citation>
    <scope>NUCLEOTIDE SEQUENCE [LARGE SCALE GENOMIC DNA]</scope>
    <source>
        <strain evidence="2">JCM 30331</strain>
    </source>
</reference>
<sequence length="79" mass="8424">MFKRKISFVGAGIFTAAMVIIPTTRTDTMANGCVGAFLSLSAHATQETFGMGLGKYAQTYSGKFGQGIHRLNEAMCKAL</sequence>
<organism evidence="1 2">
    <name type="scientific">Deinococcus malanensis</name>
    <dbReference type="NCBI Taxonomy" id="1706855"/>
    <lineage>
        <taxon>Bacteria</taxon>
        <taxon>Thermotogati</taxon>
        <taxon>Deinococcota</taxon>
        <taxon>Deinococci</taxon>
        <taxon>Deinococcales</taxon>
        <taxon>Deinococcaceae</taxon>
        <taxon>Deinococcus</taxon>
    </lineage>
</organism>
<evidence type="ECO:0000313" key="1">
    <source>
        <dbReference type="EMBL" id="GGK40804.1"/>
    </source>
</evidence>
<keyword evidence="2" id="KW-1185">Reference proteome</keyword>